<dbReference type="PROSITE" id="PS51257">
    <property type="entry name" value="PROKAR_LIPOPROTEIN"/>
    <property type="match status" value="1"/>
</dbReference>
<sequence length="161" mass="15948">MRARGWAIAAAVLAVAGCKTSTRSGDRVAAEPAPGTAPEARAGGDGSGSVAAEGQGGTQQGGVAAGETAAAGAGAPEQANQVTGRVALVDKQQHELAIDAGTATTQVKVAQNAKITVDGKSASFDDIRQGAEVRATMDRSGDTPQATEIAITHSSQPSQKK</sequence>
<feature type="region of interest" description="Disordered" evidence="1">
    <location>
        <begin position="134"/>
        <end position="161"/>
    </location>
</feature>
<evidence type="ECO:0000313" key="3">
    <source>
        <dbReference type="Proteomes" id="UP001162891"/>
    </source>
</evidence>
<feature type="compositionally biased region" description="Gly residues" evidence="1">
    <location>
        <begin position="54"/>
        <end position="64"/>
    </location>
</feature>
<feature type="compositionally biased region" description="Low complexity" evidence="1">
    <location>
        <begin position="30"/>
        <end position="41"/>
    </location>
</feature>
<proteinExistence type="predicted"/>
<evidence type="ECO:0008006" key="4">
    <source>
        <dbReference type="Google" id="ProtNLM"/>
    </source>
</evidence>
<name>A0ABM7X0P7_9BACT</name>
<dbReference type="RefSeq" id="WP_248353976.1">
    <property type="nucleotide sequence ID" value="NZ_AP025591.1"/>
</dbReference>
<feature type="compositionally biased region" description="Low complexity" evidence="1">
    <location>
        <begin position="65"/>
        <end position="75"/>
    </location>
</feature>
<protein>
    <recommendedName>
        <fullName evidence="4">DUF5666 domain-containing protein</fullName>
    </recommendedName>
</protein>
<dbReference type="Proteomes" id="UP001162891">
    <property type="component" value="Chromosome"/>
</dbReference>
<accession>A0ABM7X0P7</accession>
<dbReference type="EMBL" id="AP025591">
    <property type="protein sequence ID" value="BDG05305.1"/>
    <property type="molecule type" value="Genomic_DNA"/>
</dbReference>
<evidence type="ECO:0000256" key="1">
    <source>
        <dbReference type="SAM" id="MobiDB-lite"/>
    </source>
</evidence>
<gene>
    <name evidence="2" type="ORF">AMOR_43010</name>
</gene>
<evidence type="ECO:0000313" key="2">
    <source>
        <dbReference type="EMBL" id="BDG05305.1"/>
    </source>
</evidence>
<organism evidence="2 3">
    <name type="scientific">Anaeromyxobacter oryzae</name>
    <dbReference type="NCBI Taxonomy" id="2918170"/>
    <lineage>
        <taxon>Bacteria</taxon>
        <taxon>Pseudomonadati</taxon>
        <taxon>Myxococcota</taxon>
        <taxon>Myxococcia</taxon>
        <taxon>Myxococcales</taxon>
        <taxon>Cystobacterineae</taxon>
        <taxon>Anaeromyxobacteraceae</taxon>
        <taxon>Anaeromyxobacter</taxon>
    </lineage>
</organism>
<feature type="compositionally biased region" description="Polar residues" evidence="1">
    <location>
        <begin position="142"/>
        <end position="161"/>
    </location>
</feature>
<feature type="region of interest" description="Disordered" evidence="1">
    <location>
        <begin position="19"/>
        <end position="79"/>
    </location>
</feature>
<reference evidence="3" key="1">
    <citation type="journal article" date="2022" name="Int. J. Syst. Evol. Microbiol.">
        <title>Anaeromyxobacter oryzae sp. nov., Anaeromyxobacter diazotrophicus sp. nov. and Anaeromyxobacter paludicola sp. nov., isolated from paddy soils.</title>
        <authorList>
            <person name="Itoh H."/>
            <person name="Xu Z."/>
            <person name="Mise K."/>
            <person name="Masuda Y."/>
            <person name="Ushijima N."/>
            <person name="Hayakawa C."/>
            <person name="Shiratori Y."/>
            <person name="Senoo K."/>
        </authorList>
    </citation>
    <scope>NUCLEOTIDE SEQUENCE [LARGE SCALE GENOMIC DNA]</scope>
    <source>
        <strain evidence="3">Red232</strain>
    </source>
</reference>
<keyword evidence="3" id="KW-1185">Reference proteome</keyword>